<dbReference type="NCBIfam" id="TIGR03534">
    <property type="entry name" value="RF_mod_PrmC"/>
    <property type="match status" value="1"/>
</dbReference>
<sequence length="295" mass="33497">MKTVGEARIWLKENLKVIYAEEELPGIMFLSMNFITGLSQTQLHAFPEKELTGNQIQMLLLTAKKLQTGMPVQYALGETDFFGLKFEVNPSVLIPRPETEELVAWVLEERKSLSGDERSGERKDERILDIGTGSGCISVAIKKKWAEAEVYGLDISAEALQTAKRNALLNGVEVKFLKQDILNFKPVKEALQYSIIVSNPPYITPAEQEEMHNNVLGFEPHTALFVPEKDPLIFYRAIAAYASFSLEKNGLLFFEINEKYGQETTELLRQKGFVNIELRKDFRGKDRMIKAEKMS</sequence>
<dbReference type="PROSITE" id="PS00092">
    <property type="entry name" value="N6_MTASE"/>
    <property type="match status" value="1"/>
</dbReference>
<evidence type="ECO:0000313" key="9">
    <source>
        <dbReference type="Proteomes" id="UP000462014"/>
    </source>
</evidence>
<reference evidence="8 9" key="1">
    <citation type="submission" date="2019-12" db="EMBL/GenBank/DDBJ databases">
        <title>Mucilaginibacter sp. HMF7410 genome sequencing and assembly.</title>
        <authorList>
            <person name="Kang H."/>
            <person name="Cha I."/>
            <person name="Kim H."/>
            <person name="Joh K."/>
        </authorList>
    </citation>
    <scope>NUCLEOTIDE SEQUENCE [LARGE SCALE GENOMIC DNA]</scope>
    <source>
        <strain evidence="8 9">HMF7410</strain>
    </source>
</reference>
<dbReference type="GO" id="GO:0102559">
    <property type="term" value="F:peptide chain release factor N(5)-glutamine methyltransferase activity"/>
    <property type="evidence" value="ECO:0007669"/>
    <property type="project" value="UniProtKB-EC"/>
</dbReference>
<accession>A0A7K1SUX6</accession>
<proteinExistence type="predicted"/>
<dbReference type="InterPro" id="IPR004556">
    <property type="entry name" value="HemK-like"/>
</dbReference>
<evidence type="ECO:0000256" key="5">
    <source>
        <dbReference type="ARBA" id="ARBA00048391"/>
    </source>
</evidence>
<organism evidence="8 9">
    <name type="scientific">Mucilaginibacter arboris</name>
    <dbReference type="NCBI Taxonomy" id="2682090"/>
    <lineage>
        <taxon>Bacteria</taxon>
        <taxon>Pseudomonadati</taxon>
        <taxon>Bacteroidota</taxon>
        <taxon>Sphingobacteriia</taxon>
        <taxon>Sphingobacteriales</taxon>
        <taxon>Sphingobacteriaceae</taxon>
        <taxon>Mucilaginibacter</taxon>
    </lineage>
</organism>
<dbReference type="EC" id="2.1.1.297" evidence="1"/>
<dbReference type="NCBIfam" id="TIGR00536">
    <property type="entry name" value="hemK_fam"/>
    <property type="match status" value="1"/>
</dbReference>
<dbReference type="InterPro" id="IPR019874">
    <property type="entry name" value="RF_methyltr_PrmC"/>
</dbReference>
<gene>
    <name evidence="8" type="primary">prmC</name>
    <name evidence="8" type="ORF">GO621_04745</name>
</gene>
<dbReference type="Pfam" id="PF05175">
    <property type="entry name" value="MTS"/>
    <property type="match status" value="1"/>
</dbReference>
<evidence type="ECO:0000259" key="6">
    <source>
        <dbReference type="Pfam" id="PF05175"/>
    </source>
</evidence>
<evidence type="ECO:0000256" key="4">
    <source>
        <dbReference type="ARBA" id="ARBA00022691"/>
    </source>
</evidence>
<dbReference type="InterPro" id="IPR029063">
    <property type="entry name" value="SAM-dependent_MTases_sf"/>
</dbReference>
<keyword evidence="2 8" id="KW-0489">Methyltransferase</keyword>
<protein>
    <recommendedName>
        <fullName evidence="1">peptide chain release factor N(5)-glutamine methyltransferase</fullName>
        <ecNumber evidence="1">2.1.1.297</ecNumber>
    </recommendedName>
</protein>
<keyword evidence="9" id="KW-1185">Reference proteome</keyword>
<dbReference type="Pfam" id="PF17827">
    <property type="entry name" value="PrmC_N"/>
    <property type="match status" value="1"/>
</dbReference>
<feature type="domain" description="Methyltransferase small" evidence="6">
    <location>
        <begin position="123"/>
        <end position="207"/>
    </location>
</feature>
<comment type="catalytic activity">
    <reaction evidence="5">
        <text>L-glutaminyl-[peptide chain release factor] + S-adenosyl-L-methionine = N(5)-methyl-L-glutaminyl-[peptide chain release factor] + S-adenosyl-L-homocysteine + H(+)</text>
        <dbReference type="Rhea" id="RHEA:42896"/>
        <dbReference type="Rhea" id="RHEA-COMP:10271"/>
        <dbReference type="Rhea" id="RHEA-COMP:10272"/>
        <dbReference type="ChEBI" id="CHEBI:15378"/>
        <dbReference type="ChEBI" id="CHEBI:30011"/>
        <dbReference type="ChEBI" id="CHEBI:57856"/>
        <dbReference type="ChEBI" id="CHEBI:59789"/>
        <dbReference type="ChEBI" id="CHEBI:61891"/>
        <dbReference type="EC" id="2.1.1.297"/>
    </reaction>
</comment>
<dbReference type="InterPro" id="IPR050320">
    <property type="entry name" value="N5-glutamine_MTase"/>
</dbReference>
<dbReference type="PANTHER" id="PTHR18895">
    <property type="entry name" value="HEMK METHYLTRANSFERASE"/>
    <property type="match status" value="1"/>
</dbReference>
<dbReference type="Gene3D" id="1.10.8.10">
    <property type="entry name" value="DNA helicase RuvA subunit, C-terminal domain"/>
    <property type="match status" value="1"/>
</dbReference>
<dbReference type="GO" id="GO:0032259">
    <property type="term" value="P:methylation"/>
    <property type="evidence" value="ECO:0007669"/>
    <property type="project" value="UniProtKB-KW"/>
</dbReference>
<feature type="domain" description="Release factor glutamine methyltransferase N-terminal" evidence="7">
    <location>
        <begin position="9"/>
        <end position="77"/>
    </location>
</feature>
<evidence type="ECO:0000256" key="1">
    <source>
        <dbReference type="ARBA" id="ARBA00012771"/>
    </source>
</evidence>
<dbReference type="AlphaFoldDB" id="A0A7K1SUX6"/>
<evidence type="ECO:0000313" key="8">
    <source>
        <dbReference type="EMBL" id="MVN20840.1"/>
    </source>
</evidence>
<dbReference type="CDD" id="cd02440">
    <property type="entry name" value="AdoMet_MTases"/>
    <property type="match status" value="1"/>
</dbReference>
<name>A0A7K1SUX6_9SPHI</name>
<dbReference type="SUPFAM" id="SSF53335">
    <property type="entry name" value="S-adenosyl-L-methionine-dependent methyltransferases"/>
    <property type="match status" value="1"/>
</dbReference>
<dbReference type="InterPro" id="IPR002052">
    <property type="entry name" value="DNA_methylase_N6_adenine_CS"/>
</dbReference>
<dbReference type="PANTHER" id="PTHR18895:SF74">
    <property type="entry name" value="MTRF1L RELEASE FACTOR GLUTAMINE METHYLTRANSFERASE"/>
    <property type="match status" value="1"/>
</dbReference>
<dbReference type="Proteomes" id="UP000462014">
    <property type="component" value="Unassembled WGS sequence"/>
</dbReference>
<keyword evidence="4" id="KW-0949">S-adenosyl-L-methionine</keyword>
<evidence type="ECO:0000256" key="3">
    <source>
        <dbReference type="ARBA" id="ARBA00022679"/>
    </source>
</evidence>
<evidence type="ECO:0000259" key="7">
    <source>
        <dbReference type="Pfam" id="PF17827"/>
    </source>
</evidence>
<dbReference type="EMBL" id="WPIK01000004">
    <property type="protein sequence ID" value="MVN20840.1"/>
    <property type="molecule type" value="Genomic_DNA"/>
</dbReference>
<comment type="caution">
    <text evidence="8">The sequence shown here is derived from an EMBL/GenBank/DDBJ whole genome shotgun (WGS) entry which is preliminary data.</text>
</comment>
<dbReference type="InterPro" id="IPR040758">
    <property type="entry name" value="PrmC_N"/>
</dbReference>
<dbReference type="GO" id="GO:0003676">
    <property type="term" value="F:nucleic acid binding"/>
    <property type="evidence" value="ECO:0007669"/>
    <property type="project" value="InterPro"/>
</dbReference>
<dbReference type="Gene3D" id="3.40.50.150">
    <property type="entry name" value="Vaccinia Virus protein VP39"/>
    <property type="match status" value="1"/>
</dbReference>
<evidence type="ECO:0000256" key="2">
    <source>
        <dbReference type="ARBA" id="ARBA00022603"/>
    </source>
</evidence>
<dbReference type="InterPro" id="IPR007848">
    <property type="entry name" value="Small_mtfrase_dom"/>
</dbReference>
<dbReference type="RefSeq" id="WP_157564692.1">
    <property type="nucleotide sequence ID" value="NZ_WPIK01000004.1"/>
</dbReference>
<keyword evidence="3 8" id="KW-0808">Transferase</keyword>